<reference evidence="1 2" key="1">
    <citation type="submission" date="2020-08" db="EMBL/GenBank/DDBJ databases">
        <title>Genomic Encyclopedia of Type Strains, Phase IV (KMG-IV): sequencing the most valuable type-strain genomes for metagenomic binning, comparative biology and taxonomic classification.</title>
        <authorList>
            <person name="Goeker M."/>
        </authorList>
    </citation>
    <scope>NUCLEOTIDE SEQUENCE [LARGE SCALE GENOMIC DNA]</scope>
    <source>
        <strain evidence="1 2">DSM 28570</strain>
    </source>
</reference>
<dbReference type="InterPro" id="IPR037175">
    <property type="entry name" value="KFase_sf"/>
</dbReference>
<keyword evidence="2" id="KW-1185">Reference proteome</keyword>
<dbReference type="EMBL" id="JACHEO010000012">
    <property type="protein sequence ID" value="MBB5348500.1"/>
    <property type="molecule type" value="Genomic_DNA"/>
</dbReference>
<dbReference type="PANTHER" id="PTHR31118:SF12">
    <property type="entry name" value="CYCLASE-LIKE PROTEIN 2"/>
    <property type="match status" value="1"/>
</dbReference>
<protein>
    <submittedName>
        <fullName evidence="1">Arylformamidase</fullName>
        <ecNumber evidence="1">3.5.1.9</ecNumber>
    </submittedName>
</protein>
<dbReference type="Proteomes" id="UP000539642">
    <property type="component" value="Unassembled WGS sequence"/>
</dbReference>
<evidence type="ECO:0000313" key="2">
    <source>
        <dbReference type="Proteomes" id="UP000539642"/>
    </source>
</evidence>
<dbReference type="Gene3D" id="3.50.30.50">
    <property type="entry name" value="Putative cyclase"/>
    <property type="match status" value="1"/>
</dbReference>
<comment type="caution">
    <text evidence="1">The sequence shown here is derived from an EMBL/GenBank/DDBJ whole genome shotgun (WGS) entry which is preliminary data.</text>
</comment>
<organism evidence="1 2">
    <name type="scientific">Desulfoprunum benzoelyticum</name>
    <dbReference type="NCBI Taxonomy" id="1506996"/>
    <lineage>
        <taxon>Bacteria</taxon>
        <taxon>Pseudomonadati</taxon>
        <taxon>Thermodesulfobacteriota</taxon>
        <taxon>Desulfobulbia</taxon>
        <taxon>Desulfobulbales</taxon>
        <taxon>Desulfobulbaceae</taxon>
        <taxon>Desulfoprunum</taxon>
    </lineage>
</organism>
<dbReference type="Pfam" id="PF04199">
    <property type="entry name" value="Cyclase"/>
    <property type="match status" value="1"/>
</dbReference>
<evidence type="ECO:0000313" key="1">
    <source>
        <dbReference type="EMBL" id="MBB5348500.1"/>
    </source>
</evidence>
<dbReference type="AlphaFoldDB" id="A0A840V3R6"/>
<proteinExistence type="predicted"/>
<accession>A0A840V3R6</accession>
<dbReference type="PANTHER" id="PTHR31118">
    <property type="entry name" value="CYCLASE-LIKE PROTEIN 2"/>
    <property type="match status" value="1"/>
</dbReference>
<dbReference type="EC" id="3.5.1.9" evidence="1"/>
<dbReference type="GO" id="GO:0004061">
    <property type="term" value="F:arylformamidase activity"/>
    <property type="evidence" value="ECO:0007669"/>
    <property type="project" value="UniProtKB-EC"/>
</dbReference>
<dbReference type="InterPro" id="IPR007325">
    <property type="entry name" value="KFase/CYL"/>
</dbReference>
<dbReference type="SUPFAM" id="SSF102198">
    <property type="entry name" value="Putative cyclase"/>
    <property type="match status" value="1"/>
</dbReference>
<gene>
    <name evidence="1" type="ORF">HNQ81_002236</name>
</gene>
<dbReference type="RefSeq" id="WP_183351300.1">
    <property type="nucleotide sequence ID" value="NZ_JACHEO010000012.1"/>
</dbReference>
<keyword evidence="1" id="KW-0378">Hydrolase</keyword>
<dbReference type="GO" id="GO:0019441">
    <property type="term" value="P:L-tryptophan catabolic process to kynurenine"/>
    <property type="evidence" value="ECO:0007669"/>
    <property type="project" value="InterPro"/>
</dbReference>
<name>A0A840V3R6_9BACT</name>
<sequence>MLNWIPVSQAIHEDMAVYRDNPEKRPVIEISREFAVHGMHESTLHLPLHTGTHIDYPLHALPGGKCSSDYQLFPAEFEALVVDVTALAPVSIGLDEVRDLPLTGVEAVFIKTRRTLLRRFDPDFPWLSGAGADWLAQFPLRFVGIDQLGIERNQPDHHTHCRLLGRDILIIEGLDLTPIAGGRRRFRAFSLGIRGVEAEPLLVFAAPVQGSEQAVLASR</sequence>